<keyword evidence="11" id="KW-0130">Cell adhesion</keyword>
<dbReference type="SMART" id="SM00137">
    <property type="entry name" value="MAM"/>
    <property type="match status" value="1"/>
</dbReference>
<dbReference type="SUPFAM" id="SSF57184">
    <property type="entry name" value="Growth factor receptor domain"/>
    <property type="match status" value="1"/>
</dbReference>
<keyword evidence="5" id="KW-0272">Extracellular matrix</keyword>
<protein>
    <recommendedName>
        <fullName evidence="15">Nephronectin</fullName>
    </recommendedName>
</protein>
<feature type="compositionally biased region" description="Pro residues" evidence="17">
    <location>
        <begin position="554"/>
        <end position="567"/>
    </location>
</feature>
<keyword evidence="10" id="KW-0106">Calcium</keyword>
<dbReference type="PROSITE" id="PS50026">
    <property type="entry name" value="EGF_3"/>
    <property type="match status" value="4"/>
</dbReference>
<feature type="compositionally biased region" description="Low complexity" evidence="17">
    <location>
        <begin position="54"/>
        <end position="74"/>
    </location>
</feature>
<feature type="domain" description="MAM" evidence="19">
    <location>
        <begin position="654"/>
        <end position="797"/>
    </location>
</feature>
<comment type="caution">
    <text evidence="16">Lacks conserved residue(s) required for the propagation of feature annotation.</text>
</comment>
<dbReference type="Pfam" id="PF00629">
    <property type="entry name" value="MAM"/>
    <property type="match status" value="1"/>
</dbReference>
<dbReference type="Pfam" id="PF07645">
    <property type="entry name" value="EGF_CA"/>
    <property type="match status" value="3"/>
</dbReference>
<dbReference type="Gene3D" id="2.60.120.200">
    <property type="match status" value="1"/>
</dbReference>
<sequence>MQRAREQPTPCLAPCAPCYPPKAAGRRVPRSHSPSKAERRGSLELGVSARRRSAPFASPARPTAPLQAAGGAASPPAPPASREGARRARGCRRAAAAAGRLPQQPGLATAGGPRSSAFSAAGRRAALRVPERGAASSCAARHPSSRRRSSSSPETFVLPPNMDLFFLRLLVVAWLHLEAAAEFDGRWPRQIVSSMGLCRFGSRIDCCWGWARQSWGQCQPFYVLRQRIARIRCQPKAICQPRCKHGECIGPNKCKCLPGYTGKTCNQAEHLYTSPTDRHSEPPLFRPLDHHATNVPSRDLNECGLKPRPCKHRCMNTYGSYKCYCLNGYMLMPDGSCSNALSCSMANCQYGCDVVKGEVRCHCPSPGLQLGPDGRTCIDVDECATGRVVCPRFRKCVNTFGSYICKCHKGFDLMYIGGKYQCHDIDECSIGQYQCGSFSRCYNTQGTYKCKCKEGYRGDGINCLLIPKVMIEPSRPNNIFKGNTTLPKGSSGMTNRIPDIGGTRQPLRPPHIPAIITVRPAPKPTVQPTPKPTIWPTPKPTTRFVPKPMTTRPPLKPATRPPTPPQPTTSKPAPTARTPPLTTKDSSLVPTDTTSLQGFTVDNRIQIEPQKPRGDVFIPRQPGVSNNLFEIFEIERGISADEDEANDDPGILVHSCNFDSGLCGWIKDKDDDLHWEPLRDPSGGQYVTISEPKGKEGKVARLVLPLGQLAHSGDLCLSFRHKVSGLHSGLLQVFLRKNGAHGPAVWGRNGGHGWRQTQITLQDSGIKSVIFKGEKGKGRTGDIGLDDVSLRKGRCSEEH</sequence>
<keyword evidence="8" id="KW-0677">Repeat</keyword>
<reference evidence="20 21" key="1">
    <citation type="submission" date="2019-04" db="EMBL/GenBank/DDBJ databases">
        <title>Draft genome of the big-headed turtle Platysternon megacephalum.</title>
        <authorList>
            <person name="Gong S."/>
        </authorList>
    </citation>
    <scope>NUCLEOTIDE SEQUENCE [LARGE SCALE GENOMIC DNA]</scope>
    <source>
        <strain evidence="20">DO16091913</strain>
        <tissue evidence="20">Muscle</tissue>
    </source>
</reference>
<keyword evidence="20" id="KW-0418">Kinase</keyword>
<keyword evidence="7" id="KW-0732">Signal</keyword>
<dbReference type="FunFam" id="2.10.25.10:FF:000184">
    <property type="entry name" value="nephronectin isoform X2"/>
    <property type="match status" value="1"/>
</dbReference>
<evidence type="ECO:0000256" key="11">
    <source>
        <dbReference type="ARBA" id="ARBA00022889"/>
    </source>
</evidence>
<dbReference type="Proteomes" id="UP000297703">
    <property type="component" value="Unassembled WGS sequence"/>
</dbReference>
<dbReference type="PANTHER" id="PTHR24050">
    <property type="entry name" value="PA14 DOMAIN-CONTAINING PROTEIN"/>
    <property type="match status" value="1"/>
</dbReference>
<dbReference type="AlphaFoldDB" id="A0A4D9F731"/>
<dbReference type="FunFam" id="2.10.25.10:FF:000187">
    <property type="entry name" value="nephronectin isoform X1"/>
    <property type="match status" value="1"/>
</dbReference>
<dbReference type="FunFam" id="2.10.25.10:FF:000476">
    <property type="entry name" value="nephronectin isoform X1"/>
    <property type="match status" value="1"/>
</dbReference>
<evidence type="ECO:0000256" key="13">
    <source>
        <dbReference type="ARBA" id="ARBA00053701"/>
    </source>
</evidence>
<evidence type="ECO:0000256" key="3">
    <source>
        <dbReference type="ARBA" id="ARBA00022473"/>
    </source>
</evidence>
<dbReference type="InterPro" id="IPR018097">
    <property type="entry name" value="EGF_Ca-bd_CS"/>
</dbReference>
<dbReference type="EMBL" id="QXTE01000001">
    <property type="protein sequence ID" value="TFK16133.1"/>
    <property type="molecule type" value="Genomic_DNA"/>
</dbReference>
<evidence type="ECO:0000256" key="12">
    <source>
        <dbReference type="ARBA" id="ARBA00023157"/>
    </source>
</evidence>
<keyword evidence="21" id="KW-1185">Reference proteome</keyword>
<feature type="domain" description="EGF-like" evidence="18">
    <location>
        <begin position="424"/>
        <end position="464"/>
    </location>
</feature>
<feature type="compositionally biased region" description="Low complexity" evidence="17">
    <location>
        <begin position="568"/>
        <end position="583"/>
    </location>
</feature>
<dbReference type="InterPro" id="IPR001881">
    <property type="entry name" value="EGF-like_Ca-bd_dom"/>
</dbReference>
<feature type="region of interest" description="Disordered" evidence="17">
    <location>
        <begin position="1"/>
        <end position="154"/>
    </location>
</feature>
<dbReference type="GO" id="GO:0016020">
    <property type="term" value="C:membrane"/>
    <property type="evidence" value="ECO:0007669"/>
    <property type="project" value="InterPro"/>
</dbReference>
<evidence type="ECO:0000313" key="21">
    <source>
        <dbReference type="Proteomes" id="UP000297703"/>
    </source>
</evidence>
<organism evidence="20 21">
    <name type="scientific">Platysternon megacephalum</name>
    <name type="common">big-headed turtle</name>
    <dbReference type="NCBI Taxonomy" id="55544"/>
    <lineage>
        <taxon>Eukaryota</taxon>
        <taxon>Metazoa</taxon>
        <taxon>Chordata</taxon>
        <taxon>Craniata</taxon>
        <taxon>Vertebrata</taxon>
        <taxon>Euteleostomi</taxon>
        <taxon>Archelosauria</taxon>
        <taxon>Testudinata</taxon>
        <taxon>Testudines</taxon>
        <taxon>Cryptodira</taxon>
        <taxon>Durocryptodira</taxon>
        <taxon>Testudinoidea</taxon>
        <taxon>Platysternidae</taxon>
        <taxon>Platysternon</taxon>
    </lineage>
</organism>
<dbReference type="PROSITE" id="PS50060">
    <property type="entry name" value="MAM_2"/>
    <property type="match status" value="1"/>
</dbReference>
<evidence type="ECO:0000259" key="19">
    <source>
        <dbReference type="PROSITE" id="PS50060"/>
    </source>
</evidence>
<evidence type="ECO:0000256" key="5">
    <source>
        <dbReference type="ARBA" id="ARBA00022530"/>
    </source>
</evidence>
<dbReference type="PANTHER" id="PTHR24050:SF19">
    <property type="entry name" value="NEPHRONECTIN"/>
    <property type="match status" value="1"/>
</dbReference>
<keyword evidence="4" id="KW-0964">Secreted</keyword>
<comment type="subunit">
    <text evidence="14">Homodimer and homotrimer.</text>
</comment>
<name>A0A4D9F731_9SAUR</name>
<evidence type="ECO:0000256" key="1">
    <source>
        <dbReference type="ARBA" id="ARBA00004498"/>
    </source>
</evidence>
<dbReference type="SMART" id="SM00181">
    <property type="entry name" value="EGF"/>
    <property type="match status" value="5"/>
</dbReference>
<dbReference type="InterPro" id="IPR000742">
    <property type="entry name" value="EGF"/>
</dbReference>
<dbReference type="FunFam" id="2.10.25.10:FF:000038">
    <property type="entry name" value="Fibrillin 2"/>
    <property type="match status" value="1"/>
</dbReference>
<evidence type="ECO:0000256" key="14">
    <source>
        <dbReference type="ARBA" id="ARBA00064366"/>
    </source>
</evidence>
<dbReference type="GO" id="GO:0007155">
    <property type="term" value="P:cell adhesion"/>
    <property type="evidence" value="ECO:0007669"/>
    <property type="project" value="UniProtKB-KW"/>
</dbReference>
<evidence type="ECO:0000256" key="17">
    <source>
        <dbReference type="SAM" id="MobiDB-lite"/>
    </source>
</evidence>
<dbReference type="SMART" id="SM00179">
    <property type="entry name" value="EGF_CA"/>
    <property type="match status" value="3"/>
</dbReference>
<evidence type="ECO:0000256" key="10">
    <source>
        <dbReference type="ARBA" id="ARBA00022837"/>
    </source>
</evidence>
<reference evidence="20 21" key="2">
    <citation type="submission" date="2019-04" db="EMBL/GenBank/DDBJ databases">
        <title>The genome sequence of big-headed turtle.</title>
        <authorList>
            <person name="Gong S."/>
        </authorList>
    </citation>
    <scope>NUCLEOTIDE SEQUENCE [LARGE SCALE GENOMIC DNA]</scope>
    <source>
        <strain evidence="20">DO16091913</strain>
        <tissue evidence="20">Muscle</tissue>
    </source>
</reference>
<evidence type="ECO:0000259" key="18">
    <source>
        <dbReference type="PROSITE" id="PS50026"/>
    </source>
</evidence>
<dbReference type="GO" id="GO:0030154">
    <property type="term" value="P:cell differentiation"/>
    <property type="evidence" value="ECO:0007669"/>
    <property type="project" value="UniProtKB-KW"/>
</dbReference>
<evidence type="ECO:0000256" key="8">
    <source>
        <dbReference type="ARBA" id="ARBA00022737"/>
    </source>
</evidence>
<gene>
    <name evidence="20" type="ORF">DR999_PMT00039</name>
</gene>
<feature type="domain" description="EGF-like" evidence="18">
    <location>
        <begin position="299"/>
        <end position="338"/>
    </location>
</feature>
<keyword evidence="3" id="KW-0217">Developmental protein</keyword>
<dbReference type="FunFam" id="2.60.120.200:FF:000133">
    <property type="entry name" value="nephronectin isoform X1"/>
    <property type="match status" value="1"/>
</dbReference>
<feature type="domain" description="EGF-like" evidence="18">
    <location>
        <begin position="379"/>
        <end position="423"/>
    </location>
</feature>
<dbReference type="CDD" id="cd00054">
    <property type="entry name" value="EGF_CA"/>
    <property type="match status" value="2"/>
</dbReference>
<keyword evidence="6 16" id="KW-0245">EGF-like domain</keyword>
<dbReference type="PROSITE" id="PS00022">
    <property type="entry name" value="EGF_1"/>
    <property type="match status" value="1"/>
</dbReference>
<proteinExistence type="inferred from homology"/>
<keyword evidence="12 16" id="KW-1015">Disulfide bond</keyword>
<dbReference type="SUPFAM" id="SSF57196">
    <property type="entry name" value="EGF/Laminin"/>
    <property type="match status" value="1"/>
</dbReference>
<evidence type="ECO:0000256" key="9">
    <source>
        <dbReference type="ARBA" id="ARBA00022782"/>
    </source>
</evidence>
<comment type="similarity">
    <text evidence="2">Belongs to the nephronectin family.</text>
</comment>
<evidence type="ECO:0000256" key="16">
    <source>
        <dbReference type="PROSITE-ProRule" id="PRU00076"/>
    </source>
</evidence>
<dbReference type="InterPro" id="IPR013320">
    <property type="entry name" value="ConA-like_dom_sf"/>
</dbReference>
<comment type="function">
    <text evidence="13">Functional ligand of integrin alpha-8/beta-1 in kidney development. Regulates the expression of GDNF with integrin alpha-8/beta-1 which is essential for kidney development. May also play a role in the development and function of various tissues, regulating cell adhesion, spreading and survival through the binding of several integrins.</text>
</comment>
<dbReference type="GO" id="GO:0016301">
    <property type="term" value="F:kinase activity"/>
    <property type="evidence" value="ECO:0007669"/>
    <property type="project" value="UniProtKB-KW"/>
</dbReference>
<dbReference type="FunFam" id="2.10.25.10:FF:000268">
    <property type="entry name" value="nephronectin isoform X2"/>
    <property type="match status" value="1"/>
</dbReference>
<dbReference type="OrthoDB" id="10060424at2759"/>
<accession>A0A4D9F731</accession>
<evidence type="ECO:0000256" key="7">
    <source>
        <dbReference type="ARBA" id="ARBA00022729"/>
    </source>
</evidence>
<feature type="disulfide bond" evidence="16">
    <location>
        <begin position="256"/>
        <end position="265"/>
    </location>
</feature>
<dbReference type="STRING" id="55544.A0A4D9F731"/>
<comment type="caution">
    <text evidence="20">The sequence shown here is derived from an EMBL/GenBank/DDBJ whole genome shotgun (WGS) entry which is preliminary data.</text>
</comment>
<dbReference type="GO" id="GO:0005178">
    <property type="term" value="F:integrin binding"/>
    <property type="evidence" value="ECO:0007669"/>
    <property type="project" value="UniProtKB-ARBA"/>
</dbReference>
<dbReference type="GO" id="GO:0005509">
    <property type="term" value="F:calcium ion binding"/>
    <property type="evidence" value="ECO:0007669"/>
    <property type="project" value="InterPro"/>
</dbReference>
<evidence type="ECO:0000256" key="6">
    <source>
        <dbReference type="ARBA" id="ARBA00022536"/>
    </source>
</evidence>
<dbReference type="InterPro" id="IPR009030">
    <property type="entry name" value="Growth_fac_rcpt_cys_sf"/>
</dbReference>
<dbReference type="InterPro" id="IPR000152">
    <property type="entry name" value="EGF-type_Asp/Asn_hydroxyl_site"/>
</dbReference>
<keyword evidence="9" id="KW-0221">Differentiation</keyword>
<feature type="compositionally biased region" description="Pro residues" evidence="17">
    <location>
        <begin position="521"/>
        <end position="539"/>
    </location>
</feature>
<dbReference type="InterPro" id="IPR049883">
    <property type="entry name" value="NOTCH1_EGF-like"/>
</dbReference>
<dbReference type="PROSITE" id="PS00010">
    <property type="entry name" value="ASX_HYDROXYL"/>
    <property type="match status" value="3"/>
</dbReference>
<evidence type="ECO:0000256" key="15">
    <source>
        <dbReference type="ARBA" id="ARBA00069631"/>
    </source>
</evidence>
<dbReference type="CDD" id="cd06263">
    <property type="entry name" value="MAM"/>
    <property type="match status" value="1"/>
</dbReference>
<feature type="compositionally biased region" description="Low complexity" evidence="17">
    <location>
        <begin position="93"/>
        <end position="124"/>
    </location>
</feature>
<feature type="compositionally biased region" description="Polar residues" evidence="17">
    <location>
        <begin position="584"/>
        <end position="597"/>
    </location>
</feature>
<keyword evidence="20" id="KW-0808">Transferase</keyword>
<dbReference type="PROSITE" id="PS01186">
    <property type="entry name" value="EGF_2"/>
    <property type="match status" value="3"/>
</dbReference>
<evidence type="ECO:0000313" key="20">
    <source>
        <dbReference type="EMBL" id="TFK16133.1"/>
    </source>
</evidence>
<dbReference type="PROSITE" id="PS01187">
    <property type="entry name" value="EGF_CA"/>
    <property type="match status" value="1"/>
</dbReference>
<evidence type="ECO:0000256" key="2">
    <source>
        <dbReference type="ARBA" id="ARBA00009738"/>
    </source>
</evidence>
<comment type="subcellular location">
    <subcellularLocation>
        <location evidence="1">Secreted</location>
        <location evidence="1">Extracellular space</location>
        <location evidence="1">Extracellular matrix</location>
    </subcellularLocation>
</comment>
<dbReference type="InterPro" id="IPR000998">
    <property type="entry name" value="MAM_dom"/>
</dbReference>
<dbReference type="Gene3D" id="2.10.25.10">
    <property type="entry name" value="Laminin"/>
    <property type="match status" value="5"/>
</dbReference>
<feature type="region of interest" description="Disordered" evidence="17">
    <location>
        <begin position="521"/>
        <end position="597"/>
    </location>
</feature>
<feature type="domain" description="EGF-like" evidence="18">
    <location>
        <begin position="235"/>
        <end position="266"/>
    </location>
</feature>
<dbReference type="InterPro" id="IPR052235">
    <property type="entry name" value="Nephronectin_domain"/>
</dbReference>
<dbReference type="GO" id="GO:0005576">
    <property type="term" value="C:extracellular region"/>
    <property type="evidence" value="ECO:0007669"/>
    <property type="project" value="UniProtKB-ARBA"/>
</dbReference>
<evidence type="ECO:0000256" key="4">
    <source>
        <dbReference type="ARBA" id="ARBA00022525"/>
    </source>
</evidence>
<dbReference type="SUPFAM" id="SSF49899">
    <property type="entry name" value="Concanavalin A-like lectins/glucanases"/>
    <property type="match status" value="1"/>
</dbReference>